<evidence type="ECO:0000313" key="1">
    <source>
        <dbReference type="EMBL" id="KAF3008757.1"/>
    </source>
</evidence>
<dbReference type="OrthoDB" id="3799206at2759"/>
<sequence length="283" mass="32150">MCYLQETSYSCGHVQQTLLLACNFAKRLYRTDDARAPIFCLHGLQVVKSVTVEGQCATTNAAICDRLQNKSLKPLFRRQTVVQGEFADHAERIRSIGACLENGKRPIYNFQQIAKEGWDAREQQKRQDQLWSEILPASIQKTTNIFADACNEMTIAYTLTMNILLKRDFGISPSTSTLPALKTKLDSYFSAVDFLHEDYILVDTDAEVCEQVLHKTRDTVQQELLELEAHAVEACMDDVGWLLPKDDDAKDALSRMMRDRLVQPVEKSGMDIREAFICSEPFI</sequence>
<comment type="caution">
    <text evidence="1">The sequence shown here is derived from an EMBL/GenBank/DDBJ whole genome shotgun (WGS) entry which is preliminary data.</text>
</comment>
<reference evidence="1" key="1">
    <citation type="submission" date="2019-04" db="EMBL/GenBank/DDBJ databases">
        <title>Sequencing of skin fungus with MAO and IRED activity.</title>
        <authorList>
            <person name="Marsaioli A.J."/>
            <person name="Bonatto J.M.C."/>
            <person name="Reis Junior O."/>
        </authorList>
    </citation>
    <scope>NUCLEOTIDE SEQUENCE</scope>
    <source>
        <strain evidence="1">30M1</strain>
    </source>
</reference>
<proteinExistence type="predicted"/>
<dbReference type="AlphaFoldDB" id="A0A9P4WDS5"/>
<accession>A0A9P4WDS5</accession>
<dbReference type="EMBL" id="SWKU01000003">
    <property type="protein sequence ID" value="KAF3008757.1"/>
    <property type="molecule type" value="Genomic_DNA"/>
</dbReference>
<protein>
    <submittedName>
        <fullName evidence="1">Uncharacterized protein</fullName>
    </submittedName>
</protein>
<evidence type="ECO:0000313" key="2">
    <source>
        <dbReference type="Proteomes" id="UP000801428"/>
    </source>
</evidence>
<keyword evidence="2" id="KW-1185">Reference proteome</keyword>
<dbReference type="Proteomes" id="UP000801428">
    <property type="component" value="Unassembled WGS sequence"/>
</dbReference>
<organism evidence="1 2">
    <name type="scientific">Curvularia kusanoi</name>
    <name type="common">Cochliobolus kusanoi</name>
    <dbReference type="NCBI Taxonomy" id="90978"/>
    <lineage>
        <taxon>Eukaryota</taxon>
        <taxon>Fungi</taxon>
        <taxon>Dikarya</taxon>
        <taxon>Ascomycota</taxon>
        <taxon>Pezizomycotina</taxon>
        <taxon>Dothideomycetes</taxon>
        <taxon>Pleosporomycetidae</taxon>
        <taxon>Pleosporales</taxon>
        <taxon>Pleosporineae</taxon>
        <taxon>Pleosporaceae</taxon>
        <taxon>Curvularia</taxon>
    </lineage>
</organism>
<name>A0A9P4WDS5_CURKU</name>
<gene>
    <name evidence="1" type="ORF">E8E13_010139</name>
</gene>